<dbReference type="AlphaFoldDB" id="A0A291LYS3"/>
<evidence type="ECO:0000313" key="2">
    <source>
        <dbReference type="EMBL" id="ATI41893.1"/>
    </source>
</evidence>
<dbReference type="KEGG" id="cmag:CBW24_07700"/>
<keyword evidence="1" id="KW-0472">Membrane</keyword>
<feature type="transmembrane region" description="Helical" evidence="1">
    <location>
        <begin position="34"/>
        <end position="62"/>
    </location>
</feature>
<dbReference type="Proteomes" id="UP000219050">
    <property type="component" value="Chromosome"/>
</dbReference>
<reference evidence="2 3" key="1">
    <citation type="submission" date="2017-05" db="EMBL/GenBank/DDBJ databases">
        <title>Comparative genomic and metabolic analysis of manganese-oxidizing mechanisms in Celeribater manganoxidans DY25T: its adaption to the environment of polymetallic nodule.</title>
        <authorList>
            <person name="Wang X."/>
        </authorList>
    </citation>
    <scope>NUCLEOTIDE SEQUENCE [LARGE SCALE GENOMIC DNA]</scope>
    <source>
        <strain evidence="2 3">DY25</strain>
    </source>
</reference>
<proteinExistence type="predicted"/>
<accession>A0A291LYS3</accession>
<keyword evidence="3" id="KW-1185">Reference proteome</keyword>
<dbReference type="EMBL" id="CP021404">
    <property type="protein sequence ID" value="ATI41893.1"/>
    <property type="molecule type" value="Genomic_DNA"/>
</dbReference>
<sequence>MQLQFVHNHHDRLTLRLRHHPARRPTRPRHQRRLLAAIGFVLLTFLVSVVAHLALTVLNIVVG</sequence>
<dbReference type="RefSeq" id="WP_088663998.1">
    <property type="nucleotide sequence ID" value="NZ_CP021404.1"/>
</dbReference>
<keyword evidence="1" id="KW-0812">Transmembrane</keyword>
<protein>
    <submittedName>
        <fullName evidence="2">Uncharacterized protein</fullName>
    </submittedName>
</protein>
<organism evidence="2 3">
    <name type="scientific">Pacificitalea manganoxidans</name>
    <dbReference type="NCBI Taxonomy" id="1411902"/>
    <lineage>
        <taxon>Bacteria</taxon>
        <taxon>Pseudomonadati</taxon>
        <taxon>Pseudomonadota</taxon>
        <taxon>Alphaproteobacteria</taxon>
        <taxon>Rhodobacterales</taxon>
        <taxon>Paracoccaceae</taxon>
        <taxon>Pacificitalea</taxon>
    </lineage>
</organism>
<evidence type="ECO:0000256" key="1">
    <source>
        <dbReference type="SAM" id="Phobius"/>
    </source>
</evidence>
<keyword evidence="1" id="KW-1133">Transmembrane helix</keyword>
<evidence type="ECO:0000313" key="3">
    <source>
        <dbReference type="Proteomes" id="UP000219050"/>
    </source>
</evidence>
<gene>
    <name evidence="2" type="ORF">CBW24_07700</name>
</gene>
<name>A0A291LYS3_9RHOB</name>